<dbReference type="InterPro" id="IPR007896">
    <property type="entry name" value="BTP_bacteria"/>
</dbReference>
<protein>
    <submittedName>
        <fullName evidence="3">Putative membrane protein</fullName>
    </submittedName>
</protein>
<organism evidence="3 4">
    <name type="scientific">Simplicispira metamorpha</name>
    <dbReference type="NCBI Taxonomy" id="80881"/>
    <lineage>
        <taxon>Bacteria</taxon>
        <taxon>Pseudomonadati</taxon>
        <taxon>Pseudomonadota</taxon>
        <taxon>Betaproteobacteria</taxon>
        <taxon>Burkholderiales</taxon>
        <taxon>Comamonadaceae</taxon>
        <taxon>Simplicispira</taxon>
    </lineage>
</organism>
<reference evidence="3 4" key="1">
    <citation type="submission" date="2019-03" db="EMBL/GenBank/DDBJ databases">
        <title>Genomic Encyclopedia of Type Strains, Phase IV (KMG-IV): sequencing the most valuable type-strain genomes for metagenomic binning, comparative biology and taxonomic classification.</title>
        <authorList>
            <person name="Goeker M."/>
        </authorList>
    </citation>
    <scope>NUCLEOTIDE SEQUENCE [LARGE SCALE GENOMIC DNA]</scope>
    <source>
        <strain evidence="3 4">DSM 1837</strain>
    </source>
</reference>
<accession>A0A4R2NDT7</accession>
<keyword evidence="1" id="KW-0472">Membrane</keyword>
<dbReference type="EMBL" id="SLXH01000005">
    <property type="protein sequence ID" value="TCP19357.1"/>
    <property type="molecule type" value="Genomic_DNA"/>
</dbReference>
<dbReference type="OrthoDB" id="1631120at2"/>
<feature type="domain" description="Chlorhexidine efflux transporter" evidence="2">
    <location>
        <begin position="81"/>
        <end position="143"/>
    </location>
</feature>
<proteinExistence type="predicted"/>
<dbReference type="RefSeq" id="WP_119012091.1">
    <property type="nucleotide sequence ID" value="NZ_QXNC01000003.1"/>
</dbReference>
<evidence type="ECO:0000313" key="4">
    <source>
        <dbReference type="Proteomes" id="UP000295182"/>
    </source>
</evidence>
<evidence type="ECO:0000256" key="1">
    <source>
        <dbReference type="SAM" id="Phobius"/>
    </source>
</evidence>
<dbReference type="AlphaFoldDB" id="A0A4R2NDT7"/>
<keyword evidence="4" id="KW-1185">Reference proteome</keyword>
<name>A0A4R2NDT7_9BURK</name>
<dbReference type="NCBIfam" id="NF033664">
    <property type="entry name" value="PACE_transport"/>
    <property type="match status" value="1"/>
</dbReference>
<gene>
    <name evidence="3" type="ORF">EV674_10534</name>
</gene>
<dbReference type="Proteomes" id="UP000295182">
    <property type="component" value="Unassembled WGS sequence"/>
</dbReference>
<feature type="domain" description="Chlorhexidine efflux transporter" evidence="2">
    <location>
        <begin position="14"/>
        <end position="75"/>
    </location>
</feature>
<keyword evidence="1" id="KW-1133">Transmembrane helix</keyword>
<evidence type="ECO:0000313" key="3">
    <source>
        <dbReference type="EMBL" id="TCP19357.1"/>
    </source>
</evidence>
<feature type="transmembrane region" description="Helical" evidence="1">
    <location>
        <begin position="47"/>
        <end position="69"/>
    </location>
</feature>
<keyword evidence="1" id="KW-0812">Transmembrane</keyword>
<evidence type="ECO:0000259" key="2">
    <source>
        <dbReference type="Pfam" id="PF05232"/>
    </source>
</evidence>
<feature type="transmembrane region" description="Helical" evidence="1">
    <location>
        <begin position="21"/>
        <end position="41"/>
    </location>
</feature>
<dbReference type="Pfam" id="PF05232">
    <property type="entry name" value="BTP"/>
    <property type="match status" value="2"/>
</dbReference>
<feature type="transmembrane region" description="Helical" evidence="1">
    <location>
        <begin position="116"/>
        <end position="138"/>
    </location>
</feature>
<comment type="caution">
    <text evidence="3">The sequence shown here is derived from an EMBL/GenBank/DDBJ whole genome shotgun (WGS) entry which is preliminary data.</text>
</comment>
<dbReference type="InterPro" id="IPR058208">
    <property type="entry name" value="PACE"/>
</dbReference>
<sequence length="149" mass="16347">MHHKPPLIPGLYGLRRRVVYVTLYELIAIAAATVGLALLSGQGAGHSGVVALVASVIAVLWNLAFNALFERWESRQAVRGRSMARRMAHAIGFEGGLALILIPIFAWWFGVTLWQALVMDIGLVVFFLCYTFAFNWGFDRVFGLPASAA</sequence>
<feature type="transmembrane region" description="Helical" evidence="1">
    <location>
        <begin position="90"/>
        <end position="110"/>
    </location>
</feature>